<name>A0A067P692_9AGAM</name>
<evidence type="ECO:0000313" key="1">
    <source>
        <dbReference type="EMBL" id="KDQ50309.1"/>
    </source>
</evidence>
<dbReference type="InParanoid" id="A0A067P692"/>
<keyword evidence="2" id="KW-1185">Reference proteome</keyword>
<sequence length="191" mass="20315">MLTILDSSPSSNTFYLCRSADFCLSSQMWHKESTTGKLVDAAASDRDNQALSPWSSSLTQSTTSVSGTARIYSQFILLSAGSDKPQIEAACDPTTYQGSYHHCIQVTATPQIPSLESLGSDASSVSPPPQVTSRVLSVTQRDLGGSSSGGAGCQDVEIGADTNITLYHIRPAPTKDWYGCRDSPWVSPSNT</sequence>
<dbReference type="HOGENOM" id="CLU_1421610_0_0_1"/>
<gene>
    <name evidence="1" type="ORF">JAAARDRAFT_200084</name>
</gene>
<dbReference type="EMBL" id="KL197762">
    <property type="protein sequence ID" value="KDQ50309.1"/>
    <property type="molecule type" value="Genomic_DNA"/>
</dbReference>
<dbReference type="Proteomes" id="UP000027265">
    <property type="component" value="Unassembled WGS sequence"/>
</dbReference>
<organism evidence="1 2">
    <name type="scientific">Jaapia argillacea MUCL 33604</name>
    <dbReference type="NCBI Taxonomy" id="933084"/>
    <lineage>
        <taxon>Eukaryota</taxon>
        <taxon>Fungi</taxon>
        <taxon>Dikarya</taxon>
        <taxon>Basidiomycota</taxon>
        <taxon>Agaricomycotina</taxon>
        <taxon>Agaricomycetes</taxon>
        <taxon>Agaricomycetidae</taxon>
        <taxon>Jaapiales</taxon>
        <taxon>Jaapiaceae</taxon>
        <taxon>Jaapia</taxon>
    </lineage>
</organism>
<dbReference type="AlphaFoldDB" id="A0A067P692"/>
<accession>A0A067P692</accession>
<reference evidence="2" key="1">
    <citation type="journal article" date="2014" name="Proc. Natl. Acad. Sci. U.S.A.">
        <title>Extensive sampling of basidiomycete genomes demonstrates inadequacy of the white-rot/brown-rot paradigm for wood decay fungi.</title>
        <authorList>
            <person name="Riley R."/>
            <person name="Salamov A.A."/>
            <person name="Brown D.W."/>
            <person name="Nagy L.G."/>
            <person name="Floudas D."/>
            <person name="Held B.W."/>
            <person name="Levasseur A."/>
            <person name="Lombard V."/>
            <person name="Morin E."/>
            <person name="Otillar R."/>
            <person name="Lindquist E.A."/>
            <person name="Sun H."/>
            <person name="LaButti K.M."/>
            <person name="Schmutz J."/>
            <person name="Jabbour D."/>
            <person name="Luo H."/>
            <person name="Baker S.E."/>
            <person name="Pisabarro A.G."/>
            <person name="Walton J.D."/>
            <person name="Blanchette R.A."/>
            <person name="Henrissat B."/>
            <person name="Martin F."/>
            <person name="Cullen D."/>
            <person name="Hibbett D.S."/>
            <person name="Grigoriev I.V."/>
        </authorList>
    </citation>
    <scope>NUCLEOTIDE SEQUENCE [LARGE SCALE GENOMIC DNA]</scope>
    <source>
        <strain evidence="2">MUCL 33604</strain>
    </source>
</reference>
<proteinExistence type="predicted"/>
<evidence type="ECO:0000313" key="2">
    <source>
        <dbReference type="Proteomes" id="UP000027265"/>
    </source>
</evidence>
<protein>
    <submittedName>
        <fullName evidence="1">Uncharacterized protein</fullName>
    </submittedName>
</protein>